<evidence type="ECO:0000313" key="3">
    <source>
        <dbReference type="EMBL" id="AKC86770.1"/>
    </source>
</evidence>
<dbReference type="PROSITE" id="PS51257">
    <property type="entry name" value="PROKAR_LIPOPROTEIN"/>
    <property type="match status" value="1"/>
</dbReference>
<dbReference type="EMBL" id="CP011144">
    <property type="protein sequence ID" value="AKC86770.1"/>
    <property type="molecule type" value="Genomic_DNA"/>
</dbReference>
<feature type="region of interest" description="Disordered" evidence="1">
    <location>
        <begin position="74"/>
        <end position="98"/>
    </location>
</feature>
<keyword evidence="4" id="KW-1185">Reference proteome</keyword>
<feature type="compositionally biased region" description="Low complexity" evidence="1">
    <location>
        <begin position="79"/>
        <end position="90"/>
    </location>
</feature>
<feature type="chain" id="PRO_5002413353" description="Lipoprotein" evidence="2">
    <location>
        <begin position="26"/>
        <end position="112"/>
    </location>
</feature>
<dbReference type="KEGG" id="psuw:WQ53_08370"/>
<reference evidence="3 4" key="1">
    <citation type="journal article" date="2015" name="Genome Announc.">
        <title>Complete Genome Sequence of Pseudoxanthomonas suwonensis Strain J1, a Cellulose-Degrading Bacterium Isolated from Leaf- and Wood-Enriched Soil.</title>
        <authorList>
            <person name="Hou L."/>
            <person name="Jiang J."/>
            <person name="Xu Z."/>
            <person name="Zhou Y."/>
            <person name="Leung F.C."/>
        </authorList>
    </citation>
    <scope>NUCLEOTIDE SEQUENCE [LARGE SCALE GENOMIC DNA]</scope>
    <source>
        <strain evidence="3 4">J1</strain>
    </source>
</reference>
<keyword evidence="2" id="KW-0732">Signal</keyword>
<feature type="signal peptide" evidence="2">
    <location>
        <begin position="1"/>
        <end position="25"/>
    </location>
</feature>
<accession>A0A0E3UNA5</accession>
<evidence type="ECO:0000256" key="2">
    <source>
        <dbReference type="SAM" id="SignalP"/>
    </source>
</evidence>
<gene>
    <name evidence="3" type="ORF">WQ53_08370</name>
</gene>
<proteinExistence type="predicted"/>
<evidence type="ECO:0000256" key="1">
    <source>
        <dbReference type="SAM" id="MobiDB-lite"/>
    </source>
</evidence>
<evidence type="ECO:0008006" key="5">
    <source>
        <dbReference type="Google" id="ProtNLM"/>
    </source>
</evidence>
<organism evidence="3 4">
    <name type="scientific">Pseudoxanthomonas suwonensis</name>
    <dbReference type="NCBI Taxonomy" id="314722"/>
    <lineage>
        <taxon>Bacteria</taxon>
        <taxon>Pseudomonadati</taxon>
        <taxon>Pseudomonadota</taxon>
        <taxon>Gammaproteobacteria</taxon>
        <taxon>Lysobacterales</taxon>
        <taxon>Lysobacteraceae</taxon>
        <taxon>Pseudoxanthomonas</taxon>
    </lineage>
</organism>
<dbReference type="AlphaFoldDB" id="A0A0E3UNA5"/>
<protein>
    <recommendedName>
        <fullName evidence="5">Lipoprotein</fullName>
    </recommendedName>
</protein>
<dbReference type="OrthoDB" id="6006824at2"/>
<sequence length="112" mass="11278">MSRLTLSSLAVATCLLAGCAGPQIAGVAPIDGVISGQCHVDMVRGAVGLAASDATIQRARVDSDSTQVRVIRGADDRPATATLPEPEATADGGPRLTVETGRNNAITALHCG</sequence>
<dbReference type="Proteomes" id="UP000033067">
    <property type="component" value="Chromosome"/>
</dbReference>
<dbReference type="RefSeq" id="WP_052631742.1">
    <property type="nucleotide sequence ID" value="NZ_CP011144.1"/>
</dbReference>
<evidence type="ECO:0000313" key="4">
    <source>
        <dbReference type="Proteomes" id="UP000033067"/>
    </source>
</evidence>
<dbReference type="PATRIC" id="fig|314722.6.peg.1801"/>
<name>A0A0E3UNA5_9GAMM</name>